<feature type="transmembrane region" description="Helical" evidence="1">
    <location>
        <begin position="35"/>
        <end position="55"/>
    </location>
</feature>
<dbReference type="EMBL" id="DSGT01000007">
    <property type="protein sequence ID" value="HEW53017.1"/>
    <property type="molecule type" value="Genomic_DNA"/>
</dbReference>
<evidence type="ECO:0000259" key="2">
    <source>
        <dbReference type="Pfam" id="PF00892"/>
    </source>
</evidence>
<feature type="transmembrane region" description="Helical" evidence="1">
    <location>
        <begin position="150"/>
        <end position="171"/>
    </location>
</feature>
<dbReference type="Pfam" id="PF00892">
    <property type="entry name" value="EamA"/>
    <property type="match status" value="2"/>
</dbReference>
<comment type="caution">
    <text evidence="3">The sequence shown here is derived from an EMBL/GenBank/DDBJ whole genome shotgun (WGS) entry which is preliminary data.</text>
</comment>
<keyword evidence="1" id="KW-1133">Transmembrane helix</keyword>
<proteinExistence type="predicted"/>
<dbReference type="InterPro" id="IPR037185">
    <property type="entry name" value="EmrE-like"/>
</dbReference>
<evidence type="ECO:0000313" key="3">
    <source>
        <dbReference type="EMBL" id="HEW53017.1"/>
    </source>
</evidence>
<feature type="transmembrane region" description="Helical" evidence="1">
    <location>
        <begin position="296"/>
        <end position="316"/>
    </location>
</feature>
<feature type="transmembrane region" description="Helical" evidence="1">
    <location>
        <begin position="260"/>
        <end position="284"/>
    </location>
</feature>
<dbReference type="SUPFAM" id="SSF103481">
    <property type="entry name" value="Multidrug resistance efflux transporter EmrE"/>
    <property type="match status" value="2"/>
</dbReference>
<keyword evidence="1" id="KW-0472">Membrane</keyword>
<accession>A0A7C2ZRQ3</accession>
<feature type="transmembrane region" description="Helical" evidence="1">
    <location>
        <begin position="183"/>
        <end position="202"/>
    </location>
</feature>
<gene>
    <name evidence="3" type="ORF">ENO77_02440</name>
</gene>
<feature type="transmembrane region" description="Helical" evidence="1">
    <location>
        <begin position="126"/>
        <end position="144"/>
    </location>
</feature>
<keyword evidence="1" id="KW-0812">Transmembrane</keyword>
<feature type="domain" description="EamA" evidence="2">
    <location>
        <begin position="183"/>
        <end position="315"/>
    </location>
</feature>
<name>A0A7C2ZRQ3_9CREN</name>
<protein>
    <submittedName>
        <fullName evidence="3">DMT family transporter</fullName>
    </submittedName>
</protein>
<feature type="domain" description="EamA" evidence="2">
    <location>
        <begin position="39"/>
        <end position="169"/>
    </location>
</feature>
<sequence length="317" mass="33730">MYCLSKLLTRGNNGDKHSLREKQRRCLMSTCSSQIYGWLSIGIATMAFGIMPVAVSRYRAYVKNSAIFNGLRALFALPVAIALVAGFYGQPSIESIVNALPYALLISLGPLIGDTLYVVSIKILGGSLAVIIAYTYIFFVQPIAEFLGEGVSAATIAGSVVAFAGIVIALGKEAKADRKAFSKGVASAIGAALAWGIAVPLIRYSLAYVELPILLLLRLLIIWAVLAPPTPSIIKYLTDINMIKALLISGTFVWGIGMTLYMYSVGCIGSVATAIGTAPVPLLSSIFTRLWIKDKIALRVYVGAALVSMGILITLLS</sequence>
<reference evidence="3" key="1">
    <citation type="journal article" date="2020" name="mSystems">
        <title>Genome- and Community-Level Interaction Insights into Carbon Utilization and Element Cycling Functions of Hydrothermarchaeota in Hydrothermal Sediment.</title>
        <authorList>
            <person name="Zhou Z."/>
            <person name="Liu Y."/>
            <person name="Xu W."/>
            <person name="Pan J."/>
            <person name="Luo Z.H."/>
            <person name="Li M."/>
        </authorList>
    </citation>
    <scope>NUCLEOTIDE SEQUENCE [LARGE SCALE GENOMIC DNA]</scope>
    <source>
        <strain evidence="3">SpSt-16</strain>
    </source>
</reference>
<dbReference type="GO" id="GO:0016020">
    <property type="term" value="C:membrane"/>
    <property type="evidence" value="ECO:0007669"/>
    <property type="project" value="InterPro"/>
</dbReference>
<feature type="transmembrane region" description="Helical" evidence="1">
    <location>
        <begin position="67"/>
        <end position="88"/>
    </location>
</feature>
<dbReference type="AlphaFoldDB" id="A0A7C2ZRQ3"/>
<dbReference type="InterPro" id="IPR000620">
    <property type="entry name" value="EamA_dom"/>
</dbReference>
<feature type="transmembrane region" description="Helical" evidence="1">
    <location>
        <begin position="100"/>
        <end position="119"/>
    </location>
</feature>
<evidence type="ECO:0000256" key="1">
    <source>
        <dbReference type="SAM" id="Phobius"/>
    </source>
</evidence>
<organism evidence="3">
    <name type="scientific">Ignisphaera aggregans</name>
    <dbReference type="NCBI Taxonomy" id="334771"/>
    <lineage>
        <taxon>Archaea</taxon>
        <taxon>Thermoproteota</taxon>
        <taxon>Thermoprotei</taxon>
        <taxon>Desulfurococcales</taxon>
        <taxon>Desulfurococcaceae</taxon>
        <taxon>Ignisphaera</taxon>
    </lineage>
</organism>